<accession>A0A6I9U319</accession>
<keyword evidence="1" id="KW-1133">Transmembrane helix</keyword>
<keyword evidence="1" id="KW-0472">Membrane</keyword>
<sequence length="118" mass="13328">MAETRANLGAAAPQMEVDDDMPNLLSFNIHGGFEFVLATVALILQELLGKMKMMTLSFYARAYMMTFNMIRLKMISIQENICRGTTLMKMISAQEKTFSVEDDRDKSPRTFVALCCRG</sequence>
<feature type="transmembrane region" description="Helical" evidence="1">
    <location>
        <begin position="24"/>
        <end position="44"/>
    </location>
</feature>
<gene>
    <name evidence="3" type="primary">LOC105174367</name>
</gene>
<name>A0A6I9U319_SESIN</name>
<dbReference type="AlphaFoldDB" id="A0A6I9U319"/>
<reference evidence="3" key="1">
    <citation type="submission" date="2025-08" db="UniProtKB">
        <authorList>
            <consortium name="RefSeq"/>
        </authorList>
    </citation>
    <scope>IDENTIFICATION</scope>
</reference>
<keyword evidence="1" id="KW-0812">Transmembrane</keyword>
<evidence type="ECO:0000313" key="2">
    <source>
        <dbReference type="Proteomes" id="UP000504604"/>
    </source>
</evidence>
<evidence type="ECO:0000256" key="1">
    <source>
        <dbReference type="SAM" id="Phobius"/>
    </source>
</evidence>
<keyword evidence="2" id="KW-1185">Reference proteome</keyword>
<dbReference type="RefSeq" id="XP_011094746.1">
    <property type="nucleotide sequence ID" value="XM_011096444.2"/>
</dbReference>
<protein>
    <submittedName>
        <fullName evidence="3">Uncharacterized protein LOC105174367 isoform X2</fullName>
    </submittedName>
</protein>
<dbReference type="Proteomes" id="UP000504604">
    <property type="component" value="Linkage group LG11"/>
</dbReference>
<dbReference type="GeneID" id="105174367"/>
<proteinExistence type="predicted"/>
<evidence type="ECO:0000313" key="3">
    <source>
        <dbReference type="RefSeq" id="XP_011094746.1"/>
    </source>
</evidence>
<organism evidence="2 3">
    <name type="scientific">Sesamum indicum</name>
    <name type="common">Oriental sesame</name>
    <name type="synonym">Sesamum orientale</name>
    <dbReference type="NCBI Taxonomy" id="4182"/>
    <lineage>
        <taxon>Eukaryota</taxon>
        <taxon>Viridiplantae</taxon>
        <taxon>Streptophyta</taxon>
        <taxon>Embryophyta</taxon>
        <taxon>Tracheophyta</taxon>
        <taxon>Spermatophyta</taxon>
        <taxon>Magnoliopsida</taxon>
        <taxon>eudicotyledons</taxon>
        <taxon>Gunneridae</taxon>
        <taxon>Pentapetalae</taxon>
        <taxon>asterids</taxon>
        <taxon>lamiids</taxon>
        <taxon>Lamiales</taxon>
        <taxon>Pedaliaceae</taxon>
        <taxon>Sesamum</taxon>
    </lineage>
</organism>